<dbReference type="Proteomes" id="UP001150569">
    <property type="component" value="Unassembled WGS sequence"/>
</dbReference>
<comment type="caution">
    <text evidence="2">The sequence shown here is derived from an EMBL/GenBank/DDBJ whole genome shotgun (WGS) entry which is preliminary data.</text>
</comment>
<keyword evidence="1" id="KW-0732">Signal</keyword>
<evidence type="ECO:0000313" key="2">
    <source>
        <dbReference type="EMBL" id="KAJ1910153.1"/>
    </source>
</evidence>
<gene>
    <name evidence="2" type="ORF">IWQ60_010808</name>
</gene>
<evidence type="ECO:0000313" key="3">
    <source>
        <dbReference type="Proteomes" id="UP001150569"/>
    </source>
</evidence>
<keyword evidence="3" id="KW-1185">Reference proteome</keyword>
<feature type="chain" id="PRO_5040743263" evidence="1">
    <location>
        <begin position="22"/>
        <end position="69"/>
    </location>
</feature>
<feature type="signal peptide" evidence="1">
    <location>
        <begin position="1"/>
        <end position="21"/>
    </location>
</feature>
<evidence type="ECO:0000256" key="1">
    <source>
        <dbReference type="SAM" id="SignalP"/>
    </source>
</evidence>
<protein>
    <submittedName>
        <fullName evidence="2">Uncharacterized protein</fullName>
    </submittedName>
</protein>
<proteinExistence type="predicted"/>
<name>A0A9W8DN26_9FUNG</name>
<accession>A0A9W8DN26</accession>
<organism evidence="2 3">
    <name type="scientific">Tieghemiomyces parasiticus</name>
    <dbReference type="NCBI Taxonomy" id="78921"/>
    <lineage>
        <taxon>Eukaryota</taxon>
        <taxon>Fungi</taxon>
        <taxon>Fungi incertae sedis</taxon>
        <taxon>Zoopagomycota</taxon>
        <taxon>Kickxellomycotina</taxon>
        <taxon>Dimargaritomycetes</taxon>
        <taxon>Dimargaritales</taxon>
        <taxon>Dimargaritaceae</taxon>
        <taxon>Tieghemiomyces</taxon>
    </lineage>
</organism>
<dbReference type="AlphaFoldDB" id="A0A9W8DN26"/>
<reference evidence="2" key="1">
    <citation type="submission" date="2022-07" db="EMBL/GenBank/DDBJ databases">
        <title>Phylogenomic reconstructions and comparative analyses of Kickxellomycotina fungi.</title>
        <authorList>
            <person name="Reynolds N.K."/>
            <person name="Stajich J.E."/>
            <person name="Barry K."/>
            <person name="Grigoriev I.V."/>
            <person name="Crous P."/>
            <person name="Smith M.E."/>
        </authorList>
    </citation>
    <scope>NUCLEOTIDE SEQUENCE</scope>
    <source>
        <strain evidence="2">RSA 861</strain>
    </source>
</reference>
<sequence>MRTTFTLTIVSILALIGTVTAIPTRGGCPDESDGVDTGGDRFDVIEDIYEKMTIADVIDDIFPDIAMFK</sequence>
<dbReference type="EMBL" id="JANBPT010001089">
    <property type="protein sequence ID" value="KAJ1910153.1"/>
    <property type="molecule type" value="Genomic_DNA"/>
</dbReference>